<keyword evidence="12" id="KW-1185">Reference proteome</keyword>
<comment type="subcellular location">
    <subcellularLocation>
        <location evidence="1">Cytoplasm</location>
    </subcellularLocation>
</comment>
<feature type="domain" description="Response regulatory" evidence="10">
    <location>
        <begin position="3"/>
        <end position="120"/>
    </location>
</feature>
<dbReference type="Pfam" id="PF00072">
    <property type="entry name" value="Response_reg"/>
    <property type="match status" value="1"/>
</dbReference>
<keyword evidence="7" id="KW-0804">Transcription</keyword>
<dbReference type="AlphaFoldDB" id="A0A4R1RMF6"/>
<evidence type="ECO:0000256" key="8">
    <source>
        <dbReference type="PROSITE-ProRule" id="PRU00169"/>
    </source>
</evidence>
<dbReference type="Proteomes" id="UP000295008">
    <property type="component" value="Unassembled WGS sequence"/>
</dbReference>
<accession>A0A4R1RMF6</accession>
<name>A0A4R1RMF6_HYDET</name>
<comment type="caution">
    <text evidence="11">The sequence shown here is derived from an EMBL/GenBank/DDBJ whole genome shotgun (WGS) entry which is preliminary data.</text>
</comment>
<evidence type="ECO:0000256" key="7">
    <source>
        <dbReference type="ARBA" id="ARBA00023163"/>
    </source>
</evidence>
<evidence type="ECO:0000256" key="1">
    <source>
        <dbReference type="ARBA" id="ARBA00004496"/>
    </source>
</evidence>
<keyword evidence="5" id="KW-0805">Transcription regulation</keyword>
<dbReference type="SMART" id="SM00448">
    <property type="entry name" value="REC"/>
    <property type="match status" value="1"/>
</dbReference>
<protein>
    <submittedName>
        <fullName evidence="11">Two-component system response regulator YesN</fullName>
    </submittedName>
</protein>
<evidence type="ECO:0000256" key="4">
    <source>
        <dbReference type="ARBA" id="ARBA00023012"/>
    </source>
</evidence>
<dbReference type="InterPro" id="IPR051552">
    <property type="entry name" value="HptR"/>
</dbReference>
<evidence type="ECO:0000256" key="6">
    <source>
        <dbReference type="ARBA" id="ARBA00023125"/>
    </source>
</evidence>
<dbReference type="Gene3D" id="1.10.10.60">
    <property type="entry name" value="Homeodomain-like"/>
    <property type="match status" value="2"/>
</dbReference>
<keyword evidence="3 8" id="KW-0597">Phosphoprotein</keyword>
<dbReference type="InterPro" id="IPR009057">
    <property type="entry name" value="Homeodomain-like_sf"/>
</dbReference>
<evidence type="ECO:0000256" key="2">
    <source>
        <dbReference type="ARBA" id="ARBA00022490"/>
    </source>
</evidence>
<dbReference type="PRINTS" id="PR00032">
    <property type="entry name" value="HTHARAC"/>
</dbReference>
<feature type="domain" description="HTH araC/xylS-type" evidence="9">
    <location>
        <begin position="438"/>
        <end position="537"/>
    </location>
</feature>
<dbReference type="GO" id="GO:0005737">
    <property type="term" value="C:cytoplasm"/>
    <property type="evidence" value="ECO:0007669"/>
    <property type="project" value="UniProtKB-SubCell"/>
</dbReference>
<evidence type="ECO:0000256" key="3">
    <source>
        <dbReference type="ARBA" id="ARBA00022553"/>
    </source>
</evidence>
<dbReference type="PANTHER" id="PTHR42713">
    <property type="entry name" value="HISTIDINE KINASE-RELATED"/>
    <property type="match status" value="1"/>
</dbReference>
<dbReference type="InterPro" id="IPR041522">
    <property type="entry name" value="CdaR_GGDEF"/>
</dbReference>
<dbReference type="PROSITE" id="PS00041">
    <property type="entry name" value="HTH_ARAC_FAMILY_1"/>
    <property type="match status" value="1"/>
</dbReference>
<keyword evidence="6" id="KW-0238">DNA-binding</keyword>
<dbReference type="Pfam" id="PF12833">
    <property type="entry name" value="HTH_18"/>
    <property type="match status" value="1"/>
</dbReference>
<dbReference type="GO" id="GO:0043565">
    <property type="term" value="F:sequence-specific DNA binding"/>
    <property type="evidence" value="ECO:0007669"/>
    <property type="project" value="InterPro"/>
</dbReference>
<evidence type="ECO:0000259" key="9">
    <source>
        <dbReference type="PROSITE" id="PS01124"/>
    </source>
</evidence>
<dbReference type="PANTHER" id="PTHR42713:SF3">
    <property type="entry name" value="TRANSCRIPTIONAL REGULATORY PROTEIN HPTR"/>
    <property type="match status" value="1"/>
</dbReference>
<dbReference type="Gene3D" id="3.40.50.2300">
    <property type="match status" value="1"/>
</dbReference>
<dbReference type="GO" id="GO:0000160">
    <property type="term" value="P:phosphorelay signal transduction system"/>
    <property type="evidence" value="ECO:0007669"/>
    <property type="project" value="UniProtKB-KW"/>
</dbReference>
<dbReference type="GO" id="GO:0003700">
    <property type="term" value="F:DNA-binding transcription factor activity"/>
    <property type="evidence" value="ECO:0007669"/>
    <property type="project" value="InterPro"/>
</dbReference>
<evidence type="ECO:0000259" key="10">
    <source>
        <dbReference type="PROSITE" id="PS50110"/>
    </source>
</evidence>
<keyword evidence="2" id="KW-0963">Cytoplasm</keyword>
<dbReference type="PROSITE" id="PS50110">
    <property type="entry name" value="RESPONSE_REGULATORY"/>
    <property type="match status" value="1"/>
</dbReference>
<dbReference type="InterPro" id="IPR018060">
    <property type="entry name" value="HTH_AraC"/>
</dbReference>
<dbReference type="InterPro" id="IPR011006">
    <property type="entry name" value="CheY-like_superfamily"/>
</dbReference>
<dbReference type="EMBL" id="SLUN01000014">
    <property type="protein sequence ID" value="TCL67374.1"/>
    <property type="molecule type" value="Genomic_DNA"/>
</dbReference>
<dbReference type="Pfam" id="PF17853">
    <property type="entry name" value="GGDEF_2"/>
    <property type="match status" value="1"/>
</dbReference>
<gene>
    <name evidence="11" type="ORF">EDC14_101463</name>
</gene>
<dbReference type="InterPro" id="IPR018062">
    <property type="entry name" value="HTH_AraC-typ_CS"/>
</dbReference>
<organism evidence="11 12">
    <name type="scientific">Hydrogenispora ethanolica</name>
    <dbReference type="NCBI Taxonomy" id="1082276"/>
    <lineage>
        <taxon>Bacteria</taxon>
        <taxon>Bacillati</taxon>
        <taxon>Bacillota</taxon>
        <taxon>Hydrogenispora</taxon>
    </lineage>
</organism>
<keyword evidence="4" id="KW-0902">Two-component regulatory system</keyword>
<dbReference type="OrthoDB" id="324626at2"/>
<sequence>MYKLLVVDDEPIIREGIRRFIAGHPTGFTVAGEAASGKEALELLPELLPDVIITDICMPMLNGIELIEQAQTVNPDVKVIIVSGYDDFEYAQKAVRLGVFDYLLKPVAAAKLMEALGRVKEELEQRGNLLRDLDELKRRVRESLPVLRDRFFHDLIVGKVAADGLEQRLAYLDLKLAGRLYAIALLKVKTLPAGREGSIAGEGLLQCSLVQIAESVFPVAFKPHCFFLSGDKLALLLAMPDGDRQRAFIALNQNLQRTVIAVQRHLALDAYAALGGLYDSLPQIQHSYAEAKEALRFSLLNEKSNVTNFEDIHTGSETQCARPVELERQLLSQVKLGERQAAQQTAAMLLGYYRGLPDIKPARFKQMLFEIAVLMLRMVEEAGGIIKNVTRDEAATPYDLIHRCETFQDLQQFLTGFTLSCLAEIEKVRAGKGYTLVEKAKEMIDAALSDNELAMDQIAARLFISPNYLRSLFKQQVGESFVEYVTRMRMERARALLDDATLKIYDIAALVGYVDQHYFSICFKKYFGLTPTDYRELQRLRNP</sequence>
<feature type="modified residue" description="4-aspartylphosphate" evidence="8">
    <location>
        <position position="55"/>
    </location>
</feature>
<evidence type="ECO:0000256" key="5">
    <source>
        <dbReference type="ARBA" id="ARBA00023015"/>
    </source>
</evidence>
<dbReference type="PROSITE" id="PS01124">
    <property type="entry name" value="HTH_ARAC_FAMILY_2"/>
    <property type="match status" value="1"/>
</dbReference>
<dbReference type="SUPFAM" id="SSF52172">
    <property type="entry name" value="CheY-like"/>
    <property type="match status" value="1"/>
</dbReference>
<dbReference type="CDD" id="cd17536">
    <property type="entry name" value="REC_YesN-like"/>
    <property type="match status" value="1"/>
</dbReference>
<dbReference type="SUPFAM" id="SSF46689">
    <property type="entry name" value="Homeodomain-like"/>
    <property type="match status" value="1"/>
</dbReference>
<dbReference type="RefSeq" id="WP_132014633.1">
    <property type="nucleotide sequence ID" value="NZ_SLUN01000014.1"/>
</dbReference>
<evidence type="ECO:0000313" key="11">
    <source>
        <dbReference type="EMBL" id="TCL67374.1"/>
    </source>
</evidence>
<reference evidence="11 12" key="1">
    <citation type="submission" date="2019-03" db="EMBL/GenBank/DDBJ databases">
        <title>Genomic Encyclopedia of Type Strains, Phase IV (KMG-IV): sequencing the most valuable type-strain genomes for metagenomic binning, comparative biology and taxonomic classification.</title>
        <authorList>
            <person name="Goeker M."/>
        </authorList>
    </citation>
    <scope>NUCLEOTIDE SEQUENCE [LARGE SCALE GENOMIC DNA]</scope>
    <source>
        <strain evidence="11 12">LX-B</strain>
    </source>
</reference>
<dbReference type="InterPro" id="IPR020449">
    <property type="entry name" value="Tscrpt_reg_AraC-type_HTH"/>
</dbReference>
<evidence type="ECO:0000313" key="12">
    <source>
        <dbReference type="Proteomes" id="UP000295008"/>
    </source>
</evidence>
<dbReference type="InterPro" id="IPR001789">
    <property type="entry name" value="Sig_transdc_resp-reg_receiver"/>
</dbReference>
<dbReference type="SMART" id="SM00342">
    <property type="entry name" value="HTH_ARAC"/>
    <property type="match status" value="1"/>
</dbReference>
<proteinExistence type="predicted"/>